<dbReference type="InterPro" id="IPR037090">
    <property type="entry name" value="57_glycoside_trans_central"/>
</dbReference>
<keyword evidence="2 5" id="KW-0119">Carbohydrate metabolism</keyword>
<dbReference type="Pfam" id="PF09210">
    <property type="entry name" value="BE_C"/>
    <property type="match status" value="1"/>
</dbReference>
<feature type="binding site" evidence="4">
    <location>
        <position position="243"/>
    </location>
    <ligand>
        <name>substrate</name>
    </ligand>
</feature>
<feature type="binding site" evidence="4">
    <location>
        <position position="260"/>
    </location>
    <ligand>
        <name>substrate</name>
    </ligand>
</feature>
<dbReference type="PANTHER" id="PTHR41695:SF1">
    <property type="entry name" value="1,4-ALPHA-GLUCAN BRANCHING ENZYME TK1436"/>
    <property type="match status" value="1"/>
</dbReference>
<dbReference type="Gene3D" id="3.20.110.10">
    <property type="entry name" value="Glycoside hydrolase 38, N terminal domain"/>
    <property type="match status" value="1"/>
</dbReference>
<reference evidence="9" key="1">
    <citation type="journal article" date="2014" name="Sci. Data">
        <title>Genomes of diverse isolates of the marine cyanobacterium Prochlorococcus.</title>
        <authorList>
            <person name="Biller S."/>
            <person name="Berube P."/>
            <person name="Thompson J."/>
            <person name="Kelly L."/>
            <person name="Roggensack S."/>
            <person name="Awad L."/>
            <person name="Roache-Johnson K."/>
            <person name="Ding H."/>
            <person name="Giovannoni S.J."/>
            <person name="Moore L.R."/>
            <person name="Chisholm S.W."/>
        </authorList>
    </citation>
    <scope>NUCLEOTIDE SEQUENCE [LARGE SCALE GENOMIC DNA]</scope>
</reference>
<evidence type="ECO:0000313" key="9">
    <source>
        <dbReference type="Proteomes" id="UP000030491"/>
    </source>
</evidence>
<proteinExistence type="inferred from homology"/>
<evidence type="ECO:0000256" key="4">
    <source>
        <dbReference type="PIRSR" id="PIRSR640042-2"/>
    </source>
</evidence>
<dbReference type="PANTHER" id="PTHR41695">
    <property type="entry name" value="1,4-ALPHA-GLUCAN BRANCHING ENZYME RV3031-RELATED"/>
    <property type="match status" value="1"/>
</dbReference>
<comment type="similarity">
    <text evidence="1 5">Belongs to the glycosyl hydrolase 57 family.</text>
</comment>
<keyword evidence="8" id="KW-0328">Glycosyltransferase</keyword>
<dbReference type="SUPFAM" id="SSF88713">
    <property type="entry name" value="Glycoside hydrolase/deacetylase"/>
    <property type="match status" value="1"/>
</dbReference>
<dbReference type="RefSeq" id="WP_032514183.1">
    <property type="nucleotide sequence ID" value="NZ_JNAJ01000016.1"/>
</dbReference>
<dbReference type="Proteomes" id="UP000030491">
    <property type="component" value="Unassembled WGS sequence"/>
</dbReference>
<gene>
    <name evidence="8" type="ORF">EU93_1377</name>
</gene>
<evidence type="ECO:0000259" key="6">
    <source>
        <dbReference type="Pfam" id="PF03065"/>
    </source>
</evidence>
<name>A0A0A1ZRG4_PROMR</name>
<dbReference type="EMBL" id="JNAJ01000016">
    <property type="protein sequence ID" value="KGF90778.1"/>
    <property type="molecule type" value="Genomic_DNA"/>
</dbReference>
<sequence length="527" mass="60558">MNGQYPKKNVLGQLAIVLHAHLPYVRKNEKNSLEEDWLFQAILECYIPLLQTIESSKKENPLNTKLTISLSPTLLSLLDNKQIQETFPGWIKTRNDFLSDLPQKAKNASAFLIKNLNEKYLYWQECSGNLIEKFKVLNKAGNLDILTCAATHGYLPILRENPGTVKGQINTAIKSHEIIFGTRPLGIWLPECAYYENLDEILFNSGIRYAILDGHGILNATPRPRYGVYAPICSKKGVAFFGRDSESTLPVWSAKDGFPGDKVYREFHKDLGWELPIYELQKKGISTKRPLGLKFHKITDENTPLGEKEFYLENEAQKKAAEHAEAYLIERSKQLEKISLSSSFNPLLVAPFDAELFGHWWYEGPSFIEIILKNSSKYSIRLTNLREFLLQKPNLQICDPSPSSWGQGGFHNYWINDANAWIVPEITKAGSTFIDLCSKNFKNDLSPRLFNQAARELLLSESSDWSFILRAGTATQLAKERIERHLFRFWKLVDMIKDYSNINLQFLEEIEEEDKVFPDINIDDWRK</sequence>
<protein>
    <submittedName>
        <fullName evidence="8">Glycogen branching enzyme</fullName>
        <ecNumber evidence="8">2.4.1.18</ecNumber>
    </submittedName>
</protein>
<keyword evidence="8" id="KW-0808">Transferase</keyword>
<dbReference type="GO" id="GO:0030979">
    <property type="term" value="P:alpha-glucan biosynthetic process"/>
    <property type="evidence" value="ECO:0007669"/>
    <property type="project" value="InterPro"/>
</dbReference>
<dbReference type="AlphaFoldDB" id="A0A0A1ZRG4"/>
<accession>A0A0A1ZRG4</accession>
<feature type="active site" description="Nucleophile" evidence="3">
    <location>
        <position position="191"/>
    </location>
</feature>
<dbReference type="InterPro" id="IPR028995">
    <property type="entry name" value="Glyco_hydro_57/38_cen_sf"/>
</dbReference>
<evidence type="ECO:0000256" key="2">
    <source>
        <dbReference type="ARBA" id="ARBA00023277"/>
    </source>
</evidence>
<dbReference type="SUPFAM" id="SSF88688">
    <property type="entry name" value="Families 57/38 glycoside transferase middle domain"/>
    <property type="match status" value="1"/>
</dbReference>
<dbReference type="InterPro" id="IPR015293">
    <property type="entry name" value="BE_C"/>
</dbReference>
<dbReference type="InterPro" id="IPR011330">
    <property type="entry name" value="Glyco_hydro/deAcase_b/a-brl"/>
</dbReference>
<dbReference type="OrthoDB" id="9803279at2"/>
<dbReference type="InterPro" id="IPR027291">
    <property type="entry name" value="Glyco_hydro_38_N_sf"/>
</dbReference>
<comment type="caution">
    <text evidence="8">The sequence shown here is derived from an EMBL/GenBank/DDBJ whole genome shotgun (WGS) entry which is preliminary data.</text>
</comment>
<feature type="binding site" evidence="4">
    <location>
        <position position="464"/>
    </location>
    <ligand>
        <name>substrate</name>
    </ligand>
</feature>
<evidence type="ECO:0000313" key="8">
    <source>
        <dbReference type="EMBL" id="KGF90778.1"/>
    </source>
</evidence>
<dbReference type="GO" id="GO:0005576">
    <property type="term" value="C:extracellular region"/>
    <property type="evidence" value="ECO:0007669"/>
    <property type="project" value="TreeGrafter"/>
</dbReference>
<feature type="domain" description="1,4-alpha-glucan branching enzyme C-terminal" evidence="7">
    <location>
        <begin position="426"/>
        <end position="525"/>
    </location>
</feature>
<dbReference type="EC" id="2.4.1.18" evidence="8"/>
<evidence type="ECO:0000259" key="7">
    <source>
        <dbReference type="Pfam" id="PF09210"/>
    </source>
</evidence>
<dbReference type="Pfam" id="PF03065">
    <property type="entry name" value="Glyco_hydro_57"/>
    <property type="match status" value="1"/>
</dbReference>
<dbReference type="CDD" id="cd10792">
    <property type="entry name" value="GH57N_AmyC_like"/>
    <property type="match status" value="1"/>
</dbReference>
<evidence type="ECO:0000256" key="1">
    <source>
        <dbReference type="ARBA" id="ARBA00006821"/>
    </source>
</evidence>
<feature type="domain" description="Glycoside hydrolase family 57 N-terminal" evidence="6">
    <location>
        <begin position="15"/>
        <end position="314"/>
    </location>
</feature>
<dbReference type="InterPro" id="IPR040042">
    <property type="entry name" value="Branching_enz_MT3115-like"/>
</dbReference>
<dbReference type="InterPro" id="IPR004300">
    <property type="entry name" value="Glyco_hydro_57_N"/>
</dbReference>
<evidence type="ECO:0000256" key="5">
    <source>
        <dbReference type="RuleBase" id="RU361196"/>
    </source>
</evidence>
<feature type="active site" description="Proton donor" evidence="3">
    <location>
        <position position="353"/>
    </location>
</feature>
<organism evidence="8 9">
    <name type="scientific">Prochlorococcus marinus str. MIT 9116</name>
    <dbReference type="NCBI Taxonomy" id="167544"/>
    <lineage>
        <taxon>Bacteria</taxon>
        <taxon>Bacillati</taxon>
        <taxon>Cyanobacteriota</taxon>
        <taxon>Cyanophyceae</taxon>
        <taxon>Synechococcales</taxon>
        <taxon>Prochlorococcaceae</taxon>
        <taxon>Prochlorococcus</taxon>
    </lineage>
</organism>
<dbReference type="Gene3D" id="1.20.1430.10">
    <property type="entry name" value="Families 57/38 glycoside transferase, middle domain"/>
    <property type="match status" value="1"/>
</dbReference>
<dbReference type="GO" id="GO:0003844">
    <property type="term" value="F:1,4-alpha-glucan branching enzyme activity"/>
    <property type="evidence" value="ECO:0007669"/>
    <property type="project" value="UniProtKB-EC"/>
</dbReference>
<evidence type="ECO:0000256" key="3">
    <source>
        <dbReference type="PIRSR" id="PIRSR640042-1"/>
    </source>
</evidence>
<feature type="binding site" evidence="4">
    <location>
        <position position="405"/>
    </location>
    <ligand>
        <name>substrate</name>
    </ligand>
</feature>